<evidence type="ECO:0000256" key="3">
    <source>
        <dbReference type="SAM" id="MobiDB-lite"/>
    </source>
</evidence>
<evidence type="ECO:0000256" key="1">
    <source>
        <dbReference type="ARBA" id="ARBA00022729"/>
    </source>
</evidence>
<dbReference type="SUPFAM" id="SSF81296">
    <property type="entry name" value="E set domains"/>
    <property type="match status" value="1"/>
</dbReference>
<dbReference type="InterPro" id="IPR007348">
    <property type="entry name" value="CopC_dom"/>
</dbReference>
<keyword evidence="4" id="KW-0472">Membrane</keyword>
<dbReference type="EMBL" id="CAEZTJ010000053">
    <property type="protein sequence ID" value="CAB4566702.1"/>
    <property type="molecule type" value="Genomic_DNA"/>
</dbReference>
<reference evidence="6" key="1">
    <citation type="submission" date="2020-05" db="EMBL/GenBank/DDBJ databases">
        <authorList>
            <person name="Chiriac C."/>
            <person name="Salcher M."/>
            <person name="Ghai R."/>
            <person name="Kavagutti S V."/>
        </authorList>
    </citation>
    <scope>NUCLEOTIDE SEQUENCE</scope>
</reference>
<dbReference type="GO" id="GO:0042597">
    <property type="term" value="C:periplasmic space"/>
    <property type="evidence" value="ECO:0007669"/>
    <property type="project" value="InterPro"/>
</dbReference>
<evidence type="ECO:0000259" key="5">
    <source>
        <dbReference type="Pfam" id="PF04234"/>
    </source>
</evidence>
<keyword evidence="4" id="KW-1133">Transmembrane helix</keyword>
<gene>
    <name evidence="6" type="ORF">UFOPK1650_00491</name>
</gene>
<dbReference type="GO" id="GO:0046688">
    <property type="term" value="P:response to copper ion"/>
    <property type="evidence" value="ECO:0007669"/>
    <property type="project" value="InterPro"/>
</dbReference>
<dbReference type="Gene3D" id="2.60.40.1220">
    <property type="match status" value="1"/>
</dbReference>
<dbReference type="Pfam" id="PF04234">
    <property type="entry name" value="CopC"/>
    <property type="match status" value="1"/>
</dbReference>
<feature type="domain" description="CopC" evidence="5">
    <location>
        <begin position="32"/>
        <end position="122"/>
    </location>
</feature>
<dbReference type="InterPro" id="IPR014756">
    <property type="entry name" value="Ig_E-set"/>
</dbReference>
<organism evidence="6">
    <name type="scientific">freshwater metagenome</name>
    <dbReference type="NCBI Taxonomy" id="449393"/>
    <lineage>
        <taxon>unclassified sequences</taxon>
        <taxon>metagenomes</taxon>
        <taxon>ecological metagenomes</taxon>
    </lineage>
</organism>
<evidence type="ECO:0000256" key="2">
    <source>
        <dbReference type="ARBA" id="ARBA00023008"/>
    </source>
</evidence>
<feature type="transmembrane region" description="Helical" evidence="4">
    <location>
        <begin position="159"/>
        <end position="176"/>
    </location>
</feature>
<keyword evidence="4" id="KW-0812">Transmembrane</keyword>
<sequence length="186" mass="19786">MLAKRKSVAFLTSLLISLISSMLGVSTAHAVEVTSTSPGIDATVVVAPNFVSVTADQELLEFGNALVVISPSNERVDDGLITVSGNTVSVGMTELTESGKYLVEYELLVAEDSPLFGNFSFRFQAPPVIDESTASPAPGGEDGSSEDGSREVGSNLTDYLVIGLLVLAFFVLMWLARFARSTFRKE</sequence>
<dbReference type="GO" id="GO:0005507">
    <property type="term" value="F:copper ion binding"/>
    <property type="evidence" value="ECO:0007669"/>
    <property type="project" value="InterPro"/>
</dbReference>
<evidence type="ECO:0000256" key="4">
    <source>
        <dbReference type="SAM" id="Phobius"/>
    </source>
</evidence>
<keyword evidence="1" id="KW-0732">Signal</keyword>
<dbReference type="InterPro" id="IPR014755">
    <property type="entry name" value="Cu-Rt/internalin_Ig-like"/>
</dbReference>
<protein>
    <submittedName>
        <fullName evidence="6">Unannotated protein</fullName>
    </submittedName>
</protein>
<name>A0A6J6DRJ7_9ZZZZ</name>
<keyword evidence="2" id="KW-0186">Copper</keyword>
<proteinExistence type="predicted"/>
<dbReference type="AlphaFoldDB" id="A0A6J6DRJ7"/>
<accession>A0A6J6DRJ7</accession>
<feature type="region of interest" description="Disordered" evidence="3">
    <location>
        <begin position="131"/>
        <end position="150"/>
    </location>
</feature>
<evidence type="ECO:0000313" key="6">
    <source>
        <dbReference type="EMBL" id="CAB4566702.1"/>
    </source>
</evidence>